<dbReference type="InterPro" id="IPR013767">
    <property type="entry name" value="PAS_fold"/>
</dbReference>
<dbReference type="InterPro" id="IPR043128">
    <property type="entry name" value="Rev_trsase/Diguanyl_cyclase"/>
</dbReference>
<dbReference type="Gene3D" id="3.30.70.270">
    <property type="match status" value="2"/>
</dbReference>
<dbReference type="CDD" id="cd01949">
    <property type="entry name" value="GGDEF"/>
    <property type="match status" value="2"/>
</dbReference>
<comment type="caution">
    <text evidence="6">The sequence shown here is derived from an EMBL/GenBank/DDBJ whole genome shotgun (WGS) entry which is preliminary data.</text>
</comment>
<keyword evidence="2" id="KW-1133">Transmembrane helix</keyword>
<dbReference type="InterPro" id="IPR035965">
    <property type="entry name" value="PAS-like_dom_sf"/>
</dbReference>
<feature type="domain" description="GGDEF" evidence="5">
    <location>
        <begin position="1135"/>
        <end position="1271"/>
    </location>
</feature>
<accession>A0ABW8AR25</accession>
<evidence type="ECO:0000259" key="4">
    <source>
        <dbReference type="PROSITE" id="PS50113"/>
    </source>
</evidence>
<dbReference type="NCBIfam" id="TIGR00254">
    <property type="entry name" value="GGDEF"/>
    <property type="match status" value="2"/>
</dbReference>
<dbReference type="NCBIfam" id="TIGR00229">
    <property type="entry name" value="sensory_box"/>
    <property type="match status" value="2"/>
</dbReference>
<proteinExistence type="predicted"/>
<keyword evidence="2" id="KW-0472">Membrane</keyword>
<dbReference type="InterPro" id="IPR052155">
    <property type="entry name" value="Biofilm_reg_signaling"/>
</dbReference>
<dbReference type="Proteomes" id="UP001612915">
    <property type="component" value="Unassembled WGS sequence"/>
</dbReference>
<dbReference type="SMART" id="SM00091">
    <property type="entry name" value="PAS"/>
    <property type="match status" value="2"/>
</dbReference>
<dbReference type="SUPFAM" id="SSF55785">
    <property type="entry name" value="PYP-like sensor domain (PAS domain)"/>
    <property type="match status" value="2"/>
</dbReference>
<evidence type="ECO:0000256" key="1">
    <source>
        <dbReference type="SAM" id="MobiDB-lite"/>
    </source>
</evidence>
<keyword evidence="2" id="KW-0812">Transmembrane</keyword>
<feature type="transmembrane region" description="Helical" evidence="2">
    <location>
        <begin position="668"/>
        <end position="691"/>
    </location>
</feature>
<dbReference type="InterPro" id="IPR029787">
    <property type="entry name" value="Nucleotide_cyclase"/>
</dbReference>
<dbReference type="InterPro" id="IPR000014">
    <property type="entry name" value="PAS"/>
</dbReference>
<dbReference type="PROSITE" id="PS50112">
    <property type="entry name" value="PAS"/>
    <property type="match status" value="2"/>
</dbReference>
<keyword evidence="6" id="KW-0548">Nucleotidyltransferase</keyword>
<dbReference type="CDD" id="cd00130">
    <property type="entry name" value="PAS"/>
    <property type="match status" value="2"/>
</dbReference>
<feature type="domain" description="PAS" evidence="3">
    <location>
        <begin position="321"/>
        <end position="391"/>
    </location>
</feature>
<reference evidence="6 7" key="1">
    <citation type="submission" date="2024-10" db="EMBL/GenBank/DDBJ databases">
        <title>The Natural Products Discovery Center: Release of the First 8490 Sequenced Strains for Exploring Actinobacteria Biosynthetic Diversity.</title>
        <authorList>
            <person name="Kalkreuter E."/>
            <person name="Kautsar S.A."/>
            <person name="Yang D."/>
            <person name="Bader C.D."/>
            <person name="Teijaro C.N."/>
            <person name="Fluegel L."/>
            <person name="Davis C.M."/>
            <person name="Simpson J.R."/>
            <person name="Lauterbach L."/>
            <person name="Steele A.D."/>
            <person name="Gui C."/>
            <person name="Meng S."/>
            <person name="Li G."/>
            <person name="Viehrig K."/>
            <person name="Ye F."/>
            <person name="Su P."/>
            <person name="Kiefer A.F."/>
            <person name="Nichols A."/>
            <person name="Cepeda A.J."/>
            <person name="Yan W."/>
            <person name="Fan B."/>
            <person name="Jiang Y."/>
            <person name="Adhikari A."/>
            <person name="Zheng C.-J."/>
            <person name="Schuster L."/>
            <person name="Cowan T.M."/>
            <person name="Smanski M.J."/>
            <person name="Chevrette M.G."/>
            <person name="De Carvalho L.P.S."/>
            <person name="Shen B."/>
        </authorList>
    </citation>
    <scope>NUCLEOTIDE SEQUENCE [LARGE SCALE GENOMIC DNA]</scope>
    <source>
        <strain evidence="6 7">NPDC049639</strain>
    </source>
</reference>
<dbReference type="SUPFAM" id="SSF55073">
    <property type="entry name" value="Nucleotide cyclase"/>
    <property type="match status" value="2"/>
</dbReference>
<dbReference type="Gene3D" id="3.30.450.20">
    <property type="entry name" value="PAS domain"/>
    <property type="match status" value="2"/>
</dbReference>
<organism evidence="6 7">
    <name type="scientific">Spongisporangium articulatum</name>
    <dbReference type="NCBI Taxonomy" id="3362603"/>
    <lineage>
        <taxon>Bacteria</taxon>
        <taxon>Bacillati</taxon>
        <taxon>Actinomycetota</taxon>
        <taxon>Actinomycetes</taxon>
        <taxon>Kineosporiales</taxon>
        <taxon>Kineosporiaceae</taxon>
        <taxon>Spongisporangium</taxon>
    </lineage>
</organism>
<dbReference type="EMBL" id="JBITLV010000006">
    <property type="protein sequence ID" value="MFI7588835.1"/>
    <property type="molecule type" value="Genomic_DNA"/>
</dbReference>
<dbReference type="PANTHER" id="PTHR44757">
    <property type="entry name" value="DIGUANYLATE CYCLASE DGCP"/>
    <property type="match status" value="1"/>
</dbReference>
<evidence type="ECO:0000259" key="5">
    <source>
        <dbReference type="PROSITE" id="PS50887"/>
    </source>
</evidence>
<dbReference type="PROSITE" id="PS50113">
    <property type="entry name" value="PAC"/>
    <property type="match status" value="1"/>
</dbReference>
<feature type="domain" description="GGDEF" evidence="5">
    <location>
        <begin position="473"/>
        <end position="607"/>
    </location>
</feature>
<evidence type="ECO:0000259" key="3">
    <source>
        <dbReference type="PROSITE" id="PS50112"/>
    </source>
</evidence>
<dbReference type="RefSeq" id="WP_398282953.1">
    <property type="nucleotide sequence ID" value="NZ_JBITLV010000006.1"/>
</dbReference>
<dbReference type="Pfam" id="PF00989">
    <property type="entry name" value="PAS"/>
    <property type="match status" value="2"/>
</dbReference>
<dbReference type="InterPro" id="IPR000700">
    <property type="entry name" value="PAS-assoc_C"/>
</dbReference>
<feature type="transmembrane region" description="Helical" evidence="2">
    <location>
        <begin position="21"/>
        <end position="46"/>
    </location>
</feature>
<feature type="compositionally biased region" description="Basic and acidic residues" evidence="1">
    <location>
        <begin position="645"/>
        <end position="660"/>
    </location>
</feature>
<sequence length="1271" mass="135048">MLTGARDLSRRRAGRALRRRGLASVSPVWAVSIVLVTLMVAATIGVGTLSLRAAKQDRVTERAQMLQKLLQYVEGAYDPAALLADAARVPLTRDDMRGNRRLLATFLTNSTGDPVTSVALYDRKGHLLTSRPSGVTPPTPRELGETWRLAADGAPVRSGAVEVGDETGVAMAVPVGGLRPWGVLVVTQGSRNSSTQRFVRDLGSLGKGPGGLILADSEGTAVAAWDPRLLSHRVVDPTAIDTLAEGTLRVTRSGGGAATTTTILYRSGDFTVLFRQRDALLYRDLEAGQRQRDLALVGVLALAVAGLLTVTVRRLREARRDRVRLHALLSGAHDLILVVGSDGRLSFVSPNLEPLLGYAAADWAGARLDDYLHPDDVPRLERLLADPASAGPARDVRLLTPAGDYRWFDLQAGDVSSEKLLTGVLLTCRDTGQRKELEDELFEQARRDPLTGLANRAVLGRELATRLSGRTTPRIGLLFVDLDGFKGVNDEHGHEAGDRLLVALAGRLRRLTRDDELVARYGGDEFVLVLGDGDEQTARETAQRVVDSLSRPVSLGTGRMVTIGASVGVAVAVPGLRSADALLRAADRAMYEAKHGLGQENSHIAVAPAGWLLDPDRELQSPGAPPMFPSADALMGGLVTAGGARSERARTPARESEPARQGRRGGGILPALVATGTAIVAVAGIGLWSAAQAQGTAEQQRIAERLDITGRVADYASVLAGADRLQRPVSDAPWALDGSLTDVLVLQAVLQSDLGGTGAQAGLYRTDGTLLTGEPGPALQALRPGTANFATAAGGAVAYVPYLESAGVSFAAYAIPIERTLHGARRTAAVLLVAQRLADSTSERLLQLLGSLGLGEGGISSVLPSGITTHSWSEHLIGRRAATAAQLASVRAGHPQLLDDGTASGQVTLAARMDIPSTADPDMHKYVLLQQPAASFYAGIRDRGVERNVVLLGGVLLCLLVMGLGGWQWSRQETRAHRRFNALLRNAHDIVLVLDPDDRIVFASSAMDHLLGRDPHSAIGRSSLDLVVGEDRARVTAFLDGRAGDHLQDVRLLSDDGVVAWFDLHRTDMRGDPDLDGVIVTCQEIGERKELRDQLAYLVLHDALTGLPNRARIQEALTEVLDATSPGWPRGGAGRGTWLLFVDLDRFKPVNDTFGHEAGDAVLRAVARRLGEAVQDVPGAVAGRLGGDEFALLLPAITAEEALQVADRVLTVVPEPVPLWTLEGRPATVGATVGLALAEPGDTPATLLARADRAMYRAKEAGRGRYAVHTD</sequence>
<feature type="transmembrane region" description="Helical" evidence="2">
    <location>
        <begin position="949"/>
        <end position="969"/>
    </location>
</feature>
<feature type="region of interest" description="Disordered" evidence="1">
    <location>
        <begin position="642"/>
        <end position="665"/>
    </location>
</feature>
<dbReference type="EC" id="2.7.7.65" evidence="6"/>
<name>A0ABW8AR25_9ACTN</name>
<dbReference type="InterPro" id="IPR000160">
    <property type="entry name" value="GGDEF_dom"/>
</dbReference>
<evidence type="ECO:0000313" key="7">
    <source>
        <dbReference type="Proteomes" id="UP001612915"/>
    </source>
</evidence>
<dbReference type="PANTHER" id="PTHR44757:SF2">
    <property type="entry name" value="BIOFILM ARCHITECTURE MAINTENANCE PROTEIN MBAA"/>
    <property type="match status" value="1"/>
</dbReference>
<keyword evidence="6" id="KW-0808">Transferase</keyword>
<evidence type="ECO:0000313" key="6">
    <source>
        <dbReference type="EMBL" id="MFI7588835.1"/>
    </source>
</evidence>
<evidence type="ECO:0000256" key="2">
    <source>
        <dbReference type="SAM" id="Phobius"/>
    </source>
</evidence>
<protein>
    <submittedName>
        <fullName evidence="6">Diguanylate cyclase domain-containing protein</fullName>
        <ecNumber evidence="6">2.7.7.65</ecNumber>
    </submittedName>
</protein>
<dbReference type="Pfam" id="PF00990">
    <property type="entry name" value="GGDEF"/>
    <property type="match status" value="2"/>
</dbReference>
<gene>
    <name evidence="6" type="ORF">ACIB24_17355</name>
</gene>
<dbReference type="SMART" id="SM00267">
    <property type="entry name" value="GGDEF"/>
    <property type="match status" value="2"/>
</dbReference>
<feature type="domain" description="PAC" evidence="4">
    <location>
        <begin position="1046"/>
        <end position="1097"/>
    </location>
</feature>
<feature type="domain" description="PAS" evidence="3">
    <location>
        <begin position="976"/>
        <end position="1040"/>
    </location>
</feature>
<dbReference type="PROSITE" id="PS50887">
    <property type="entry name" value="GGDEF"/>
    <property type="match status" value="2"/>
</dbReference>
<dbReference type="GO" id="GO:0052621">
    <property type="term" value="F:diguanylate cyclase activity"/>
    <property type="evidence" value="ECO:0007669"/>
    <property type="project" value="UniProtKB-EC"/>
</dbReference>
<keyword evidence="7" id="KW-1185">Reference proteome</keyword>